<dbReference type="CDD" id="cd02440">
    <property type="entry name" value="AdoMet_MTases"/>
    <property type="match status" value="1"/>
</dbReference>
<dbReference type="EMBL" id="MGDE01000083">
    <property type="protein sequence ID" value="OGL46576.1"/>
    <property type="molecule type" value="Genomic_DNA"/>
</dbReference>
<evidence type="ECO:0000313" key="3">
    <source>
        <dbReference type="Proteomes" id="UP000178797"/>
    </source>
</evidence>
<evidence type="ECO:0000313" key="2">
    <source>
        <dbReference type="EMBL" id="OGL46576.1"/>
    </source>
</evidence>
<dbReference type="GO" id="GO:0008168">
    <property type="term" value="F:methyltransferase activity"/>
    <property type="evidence" value="ECO:0007669"/>
    <property type="project" value="TreeGrafter"/>
</dbReference>
<comment type="caution">
    <text evidence="2">The sequence shown here is derived from an EMBL/GenBank/DDBJ whole genome shotgun (WGS) entry which is preliminary data.</text>
</comment>
<name>A0A1F7RYD1_9BACT</name>
<accession>A0A1F7RYD1</accession>
<protein>
    <recommendedName>
        <fullName evidence="1">Methyltransferase domain-containing protein</fullName>
    </recommendedName>
</protein>
<organism evidence="2 3">
    <name type="scientific">Candidatus Schekmanbacteria bacterium RBG_16_38_10</name>
    <dbReference type="NCBI Taxonomy" id="1817879"/>
    <lineage>
        <taxon>Bacteria</taxon>
        <taxon>Candidatus Schekmaniibacteriota</taxon>
    </lineage>
</organism>
<dbReference type="Gene3D" id="3.40.50.150">
    <property type="entry name" value="Vaccinia Virus protein VP39"/>
    <property type="match status" value="1"/>
</dbReference>
<evidence type="ECO:0000259" key="1">
    <source>
        <dbReference type="Pfam" id="PF13649"/>
    </source>
</evidence>
<dbReference type="InterPro" id="IPR029063">
    <property type="entry name" value="SAM-dependent_MTases_sf"/>
</dbReference>
<dbReference type="PANTHER" id="PTHR43591:SF24">
    <property type="entry name" value="2-METHOXY-6-POLYPRENYL-1,4-BENZOQUINOL METHYLASE, MITOCHONDRIAL"/>
    <property type="match status" value="1"/>
</dbReference>
<reference evidence="2 3" key="1">
    <citation type="journal article" date="2016" name="Nat. Commun.">
        <title>Thousands of microbial genomes shed light on interconnected biogeochemical processes in an aquifer system.</title>
        <authorList>
            <person name="Anantharaman K."/>
            <person name="Brown C.T."/>
            <person name="Hug L.A."/>
            <person name="Sharon I."/>
            <person name="Castelle C.J."/>
            <person name="Probst A.J."/>
            <person name="Thomas B.C."/>
            <person name="Singh A."/>
            <person name="Wilkins M.J."/>
            <person name="Karaoz U."/>
            <person name="Brodie E.L."/>
            <person name="Williams K.H."/>
            <person name="Hubbard S.S."/>
            <person name="Banfield J.F."/>
        </authorList>
    </citation>
    <scope>NUCLEOTIDE SEQUENCE [LARGE SCALE GENOMIC DNA]</scope>
</reference>
<proteinExistence type="predicted"/>
<sequence>MQQAVRKLKILKKHTYSAFNKYQSRKVAASYDERFRGCFGQLKHWNTKRVLAKALSMIGSDTTVLDLACGTGRFIPILERKTRYWFGADISHEMLQVSQTKIKNTQLSRGFVRLNAEKLPFKSNSFSCIMSVRFIHHIPYPNLQNILHELHRVTKDWLVIEWKVSNSLNASIRHTIGGRVKPASRCEEVRKIFHKAGFRVAAMLPVNRVFSNAVIFIARKSFVLVREQRFPAKRKPVVYQEQPFAQSFNERGAEAGLLFASLDNMDVK</sequence>
<dbReference type="AlphaFoldDB" id="A0A1F7RYD1"/>
<dbReference type="InterPro" id="IPR041698">
    <property type="entry name" value="Methyltransf_25"/>
</dbReference>
<gene>
    <name evidence="2" type="ORF">A2W05_06110</name>
</gene>
<dbReference type="Pfam" id="PF13649">
    <property type="entry name" value="Methyltransf_25"/>
    <property type="match status" value="1"/>
</dbReference>
<dbReference type="PANTHER" id="PTHR43591">
    <property type="entry name" value="METHYLTRANSFERASE"/>
    <property type="match status" value="1"/>
</dbReference>
<dbReference type="Proteomes" id="UP000178797">
    <property type="component" value="Unassembled WGS sequence"/>
</dbReference>
<feature type="domain" description="Methyltransferase" evidence="1">
    <location>
        <begin position="64"/>
        <end position="155"/>
    </location>
</feature>
<dbReference type="SUPFAM" id="SSF53335">
    <property type="entry name" value="S-adenosyl-L-methionine-dependent methyltransferases"/>
    <property type="match status" value="1"/>
</dbReference>